<dbReference type="Proteomes" id="UP000653454">
    <property type="component" value="Unassembled WGS sequence"/>
</dbReference>
<reference evidence="1" key="1">
    <citation type="submission" date="2020-11" db="EMBL/GenBank/DDBJ databases">
        <authorList>
            <person name="Whiteford S."/>
        </authorList>
    </citation>
    <scope>NUCLEOTIDE SEQUENCE</scope>
</reference>
<dbReference type="PANTHER" id="PTHR16110">
    <property type="entry name" value="TBC1 DOMAIN FAMILY MEMBER 19"/>
    <property type="match status" value="1"/>
</dbReference>
<protein>
    <submittedName>
        <fullName evidence="1">(diamondback moth) hypothetical protein</fullName>
    </submittedName>
</protein>
<evidence type="ECO:0000313" key="2">
    <source>
        <dbReference type="Proteomes" id="UP000653454"/>
    </source>
</evidence>
<dbReference type="EMBL" id="CAJHNJ030000002">
    <property type="protein sequence ID" value="CAG9090694.1"/>
    <property type="molecule type" value="Genomic_DNA"/>
</dbReference>
<comment type="caution">
    <text evidence="1">The sequence shown here is derived from an EMBL/GenBank/DDBJ whole genome shotgun (WGS) entry which is preliminary data.</text>
</comment>
<sequence>MEGIKEESIHHTAVKLADEIKNLSIYKSFYSDVQKLVSSNNVKKEDFKQTLQQAMKEKGLDTKLRNTVFHWVRTQNKQSKIDPLTSLSKASAQWEKRIHKSLNSMCSDLETSLAKIRPQSEQEEFADKWNELSTYSLDLSKYRPVYAPKDFLEVLLTLSGYVPYTREDEPKWEFAHLPLQVKTLDQLHNFVRNSNGRCLDLVLSTGGIASVTVGLSEEPLVPVDAHHPPLAVRLRLRPPARPAPLAPSRDSFCKSWNFYKADFRSLYSAIANIDWSDLYLIRDANEAVDVLYSRLNKEIDKFVPKKGFGAYKNKYIYPDWYTADLIKDIKMKGRLHKEYKASGCKEDYLLFAKVRTRVKEKIHRDYSAYQDKLQRELAREPKSFWRFVKSRSKSSNKSRLEKDGTALNDEECATEFARYFHSVYCDRAPELSASQASRAGGSEGAARVHLQALAPAAVSDALRALAPKRAVGPDGIPPYLVRDCREVLAGPLCHIYNICLESSTYPDSGADPDLKIGDGQVKKGGFA</sequence>
<dbReference type="AlphaFoldDB" id="A0A8S4D6G0"/>
<dbReference type="PANTHER" id="PTHR16110:SF1">
    <property type="entry name" value="TBC1 DOMAIN FAMILY MEMBER 19"/>
    <property type="match status" value="1"/>
</dbReference>
<proteinExistence type="predicted"/>
<name>A0A8S4D6G0_PLUXY</name>
<keyword evidence="2" id="KW-1185">Reference proteome</keyword>
<organism evidence="1 2">
    <name type="scientific">Plutella xylostella</name>
    <name type="common">Diamondback moth</name>
    <name type="synonym">Plutella maculipennis</name>
    <dbReference type="NCBI Taxonomy" id="51655"/>
    <lineage>
        <taxon>Eukaryota</taxon>
        <taxon>Metazoa</taxon>
        <taxon>Ecdysozoa</taxon>
        <taxon>Arthropoda</taxon>
        <taxon>Hexapoda</taxon>
        <taxon>Insecta</taxon>
        <taxon>Pterygota</taxon>
        <taxon>Neoptera</taxon>
        <taxon>Endopterygota</taxon>
        <taxon>Lepidoptera</taxon>
        <taxon>Glossata</taxon>
        <taxon>Ditrysia</taxon>
        <taxon>Yponomeutoidea</taxon>
        <taxon>Plutellidae</taxon>
        <taxon>Plutella</taxon>
    </lineage>
</organism>
<evidence type="ECO:0000313" key="1">
    <source>
        <dbReference type="EMBL" id="CAG9090694.1"/>
    </source>
</evidence>
<dbReference type="InterPro" id="IPR042507">
    <property type="entry name" value="TBC1D19"/>
</dbReference>
<accession>A0A8S4D6G0</accession>
<gene>
    <name evidence="1" type="ORF">PLXY2_LOCUS863</name>
</gene>